<sequence>MKWDTLLSLAGPEMSIAVSFIHCAVGIDRSCCNARFSQRSSMAMHRKRHSSDGVFLFSQVVMLASLRGAAWPCTGRDIRLMVFFLFTGCNDRFSQRSSMAMHRKRHSSDGVFLFSQVVMLDSLKGAAWPCTGRDIRLMVFFLFTGCNARFSQRSSMAMHRKRRSSDGVFLFSQVVMLDSLRGAAWPCTGRDIRLMVFFLFSQVVMLDSLRGAAWPCTGRDIRLASLTEGRCSYSAVPLTTQDTESVYGQPLRVVPDDGFSVKFLFSRGISPARSLICDLQPIRHRLCRRHVSDLIDVNISQGSRQCVRDSPEYHSNTATGCGPTASPRAFVTGGPGDHPNTAAGCCPAVSPRVIPWRGPRGHTDTATGRRTTADPRVIPGRGPGAISLLSAIFPGRAPECFIPASVRLCEGRFERSGQEVPMFPITAGDGLGQGKDSELDVIDSMDISPPSISSVTSSVVPTSFVLTSSPLTLRDPTTGAHFIQNQLLQDDPPDDTDISFPWWPQPQPPTNPPCTVYYPSHPS</sequence>
<evidence type="ECO:0000256" key="1">
    <source>
        <dbReference type="SAM" id="MobiDB-lite"/>
    </source>
</evidence>
<feature type="compositionally biased region" description="Pro residues" evidence="1">
    <location>
        <begin position="503"/>
        <end position="512"/>
    </location>
</feature>
<dbReference type="AlphaFoldDB" id="A0A2G8JHG5"/>
<feature type="region of interest" description="Disordered" evidence="1">
    <location>
        <begin position="487"/>
        <end position="523"/>
    </location>
</feature>
<gene>
    <name evidence="2" type="ORF">BSL78_27989</name>
</gene>
<dbReference type="Proteomes" id="UP000230750">
    <property type="component" value="Unassembled WGS sequence"/>
</dbReference>
<dbReference type="EMBL" id="MRZV01001963">
    <property type="protein sequence ID" value="PIK35187.1"/>
    <property type="molecule type" value="Genomic_DNA"/>
</dbReference>
<evidence type="ECO:0000313" key="3">
    <source>
        <dbReference type="Proteomes" id="UP000230750"/>
    </source>
</evidence>
<feature type="region of interest" description="Disordered" evidence="1">
    <location>
        <begin position="356"/>
        <end position="379"/>
    </location>
</feature>
<organism evidence="2 3">
    <name type="scientific">Stichopus japonicus</name>
    <name type="common">Sea cucumber</name>
    <dbReference type="NCBI Taxonomy" id="307972"/>
    <lineage>
        <taxon>Eukaryota</taxon>
        <taxon>Metazoa</taxon>
        <taxon>Echinodermata</taxon>
        <taxon>Eleutherozoa</taxon>
        <taxon>Echinozoa</taxon>
        <taxon>Holothuroidea</taxon>
        <taxon>Aspidochirotacea</taxon>
        <taxon>Aspidochirotida</taxon>
        <taxon>Stichopodidae</taxon>
        <taxon>Apostichopus</taxon>
    </lineage>
</organism>
<protein>
    <submittedName>
        <fullName evidence="2">Uncharacterized protein</fullName>
    </submittedName>
</protein>
<keyword evidence="3" id="KW-1185">Reference proteome</keyword>
<reference evidence="2 3" key="1">
    <citation type="journal article" date="2017" name="PLoS Biol.">
        <title>The sea cucumber genome provides insights into morphological evolution and visceral regeneration.</title>
        <authorList>
            <person name="Zhang X."/>
            <person name="Sun L."/>
            <person name="Yuan J."/>
            <person name="Sun Y."/>
            <person name="Gao Y."/>
            <person name="Zhang L."/>
            <person name="Li S."/>
            <person name="Dai H."/>
            <person name="Hamel J.F."/>
            <person name="Liu C."/>
            <person name="Yu Y."/>
            <person name="Liu S."/>
            <person name="Lin W."/>
            <person name="Guo K."/>
            <person name="Jin S."/>
            <person name="Xu P."/>
            <person name="Storey K.B."/>
            <person name="Huan P."/>
            <person name="Zhang T."/>
            <person name="Zhou Y."/>
            <person name="Zhang J."/>
            <person name="Lin C."/>
            <person name="Li X."/>
            <person name="Xing L."/>
            <person name="Huo D."/>
            <person name="Sun M."/>
            <person name="Wang L."/>
            <person name="Mercier A."/>
            <person name="Li F."/>
            <person name="Yang H."/>
            <person name="Xiang J."/>
        </authorList>
    </citation>
    <scope>NUCLEOTIDE SEQUENCE [LARGE SCALE GENOMIC DNA]</scope>
    <source>
        <strain evidence="2">Shaxun</strain>
        <tissue evidence="2">Muscle</tissue>
    </source>
</reference>
<comment type="caution">
    <text evidence="2">The sequence shown here is derived from an EMBL/GenBank/DDBJ whole genome shotgun (WGS) entry which is preliminary data.</text>
</comment>
<accession>A0A2G8JHG5</accession>
<name>A0A2G8JHG5_STIJA</name>
<evidence type="ECO:0000313" key="2">
    <source>
        <dbReference type="EMBL" id="PIK35187.1"/>
    </source>
</evidence>
<proteinExistence type="predicted"/>